<feature type="active site" description="Nucleophile" evidence="9">
    <location>
        <position position="116"/>
    </location>
</feature>
<evidence type="ECO:0000256" key="7">
    <source>
        <dbReference type="ARBA" id="ARBA00022801"/>
    </source>
</evidence>
<evidence type="ECO:0000313" key="13">
    <source>
        <dbReference type="Proteomes" id="UP001174691"/>
    </source>
</evidence>
<keyword evidence="5 8" id="KW-0963">Cytoplasm</keyword>
<dbReference type="InterPro" id="IPR005944">
    <property type="entry name" value="Pro_iminopeptidase"/>
</dbReference>
<evidence type="ECO:0000256" key="1">
    <source>
        <dbReference type="ARBA" id="ARBA00001585"/>
    </source>
</evidence>
<evidence type="ECO:0000256" key="5">
    <source>
        <dbReference type="ARBA" id="ARBA00022490"/>
    </source>
</evidence>
<gene>
    <name evidence="12" type="ORF">NKR19_g3901</name>
</gene>
<dbReference type="Proteomes" id="UP001174691">
    <property type="component" value="Unassembled WGS sequence"/>
</dbReference>
<comment type="similarity">
    <text evidence="3 8 10">Belongs to the peptidase S33 family.</text>
</comment>
<accession>A0AA38RUL1</accession>
<keyword evidence="13" id="KW-1185">Reference proteome</keyword>
<name>A0AA38RUL1_9PEZI</name>
<dbReference type="InterPro" id="IPR000073">
    <property type="entry name" value="AB_hydrolase_1"/>
</dbReference>
<dbReference type="Gene3D" id="3.40.50.1820">
    <property type="entry name" value="alpha/beta hydrolase"/>
    <property type="match status" value="1"/>
</dbReference>
<dbReference type="InterPro" id="IPR002410">
    <property type="entry name" value="Peptidase_S33"/>
</dbReference>
<evidence type="ECO:0000256" key="9">
    <source>
        <dbReference type="PIRSR" id="PIRSR006431-1"/>
    </source>
</evidence>
<evidence type="ECO:0000259" key="11">
    <source>
        <dbReference type="Pfam" id="PF00561"/>
    </source>
</evidence>
<dbReference type="InterPro" id="IPR029058">
    <property type="entry name" value="AB_hydrolase_fold"/>
</dbReference>
<dbReference type="GO" id="GO:0006508">
    <property type="term" value="P:proteolysis"/>
    <property type="evidence" value="ECO:0007669"/>
    <property type="project" value="UniProtKB-KW"/>
</dbReference>
<dbReference type="AlphaFoldDB" id="A0AA38RUL1"/>
<feature type="active site" evidence="9">
    <location>
        <position position="278"/>
    </location>
</feature>
<dbReference type="NCBIfam" id="TIGR01249">
    <property type="entry name" value="pro_imino_pep_1"/>
    <property type="match status" value="1"/>
</dbReference>
<dbReference type="EMBL" id="JANBVN010000046">
    <property type="protein sequence ID" value="KAJ9157018.1"/>
    <property type="molecule type" value="Genomic_DNA"/>
</dbReference>
<dbReference type="PIRSF" id="PIRSF006431">
    <property type="entry name" value="Pept_S33"/>
    <property type="match status" value="1"/>
</dbReference>
<proteinExistence type="inferred from homology"/>
<dbReference type="GO" id="GO:0004177">
    <property type="term" value="F:aminopeptidase activity"/>
    <property type="evidence" value="ECO:0007669"/>
    <property type="project" value="UniProtKB-UniRule"/>
</dbReference>
<evidence type="ECO:0000256" key="10">
    <source>
        <dbReference type="RuleBase" id="RU003421"/>
    </source>
</evidence>
<keyword evidence="4 8" id="KW-0031">Aminopeptidase</keyword>
<organism evidence="12 13">
    <name type="scientific">Coniochaeta hoffmannii</name>
    <dbReference type="NCBI Taxonomy" id="91930"/>
    <lineage>
        <taxon>Eukaryota</taxon>
        <taxon>Fungi</taxon>
        <taxon>Dikarya</taxon>
        <taxon>Ascomycota</taxon>
        <taxon>Pezizomycotina</taxon>
        <taxon>Sordariomycetes</taxon>
        <taxon>Sordariomycetidae</taxon>
        <taxon>Coniochaetales</taxon>
        <taxon>Coniochaetaceae</taxon>
        <taxon>Coniochaeta</taxon>
    </lineage>
</organism>
<keyword evidence="7 8" id="KW-0378">Hydrolase</keyword>
<evidence type="ECO:0000256" key="2">
    <source>
        <dbReference type="ARBA" id="ARBA00004496"/>
    </source>
</evidence>
<dbReference type="GO" id="GO:0005737">
    <property type="term" value="C:cytoplasm"/>
    <property type="evidence" value="ECO:0007669"/>
    <property type="project" value="UniProtKB-SubCell"/>
</dbReference>
<feature type="domain" description="AB hydrolase-1" evidence="11">
    <location>
        <begin position="40"/>
        <end position="308"/>
    </location>
</feature>
<dbReference type="PANTHER" id="PTHR43722:SF1">
    <property type="entry name" value="PROLINE IMINOPEPTIDASE"/>
    <property type="match status" value="1"/>
</dbReference>
<evidence type="ECO:0000256" key="6">
    <source>
        <dbReference type="ARBA" id="ARBA00022670"/>
    </source>
</evidence>
<protein>
    <recommendedName>
        <fullName evidence="8 10">Proline iminopeptidase</fullName>
        <shortName evidence="8">PIP</shortName>
        <ecNumber evidence="8 10">3.4.11.5</ecNumber>
    </recommendedName>
    <alternativeName>
        <fullName evidence="8">Prolyl aminopeptidase</fullName>
    </alternativeName>
</protein>
<dbReference type="PRINTS" id="PR00793">
    <property type="entry name" value="PROAMNOPTASE"/>
</dbReference>
<reference evidence="12" key="1">
    <citation type="submission" date="2022-07" db="EMBL/GenBank/DDBJ databases">
        <title>Fungi with potential for degradation of polypropylene.</title>
        <authorList>
            <person name="Gostincar C."/>
        </authorList>
    </citation>
    <scope>NUCLEOTIDE SEQUENCE</scope>
    <source>
        <strain evidence="12">EXF-13287</strain>
    </source>
</reference>
<dbReference type="EC" id="3.4.11.5" evidence="8 10"/>
<dbReference type="PANTHER" id="PTHR43722">
    <property type="entry name" value="PROLINE IMINOPEPTIDASE"/>
    <property type="match status" value="1"/>
</dbReference>
<comment type="caution">
    <text evidence="12">The sequence shown here is derived from an EMBL/GenBank/DDBJ whole genome shotgun (WGS) entry which is preliminary data.</text>
</comment>
<evidence type="ECO:0000313" key="12">
    <source>
        <dbReference type="EMBL" id="KAJ9157018.1"/>
    </source>
</evidence>
<dbReference type="SUPFAM" id="SSF53474">
    <property type="entry name" value="alpha/beta-Hydrolases"/>
    <property type="match status" value="1"/>
</dbReference>
<evidence type="ECO:0000256" key="8">
    <source>
        <dbReference type="PIRNR" id="PIRNR006431"/>
    </source>
</evidence>
<sequence>MSSPAPHPGYAHDDPFDEGFLSVSDIHALYYHQYGNPDGKPVLFLHGGPGGSTSKPNTAYFNPSTYRVVLLDQRGSGRSTPTAELRDNTTWHHLSDLEVLRTHLSIPKWHLVFGGSWGSTLALLYAQHRPQLVGALVVHGVFTVRESELDWRTRQPGPAVRLYPDLFERFLAHLPEGDRDDDDVYGGYYRLLTSGDRATAVAAARAWNAWDVSIGTMRVDEGKLRRIDEDEGWSLSHARLECHYFLNRGFMEDGHILRPESLGKIRGIPMSVVQGRYDLVCPPQTAYELRQGLPESRLFWVPDAGHSATEPGIRQKLIEVCDEYAQLPYER</sequence>
<comment type="subcellular location">
    <subcellularLocation>
        <location evidence="2 8">Cytoplasm</location>
    </subcellularLocation>
</comment>
<feature type="active site" description="Proton donor" evidence="9">
    <location>
        <position position="306"/>
    </location>
</feature>
<keyword evidence="6 8" id="KW-0645">Protease</keyword>
<dbReference type="Pfam" id="PF00561">
    <property type="entry name" value="Abhydrolase_1"/>
    <property type="match status" value="1"/>
</dbReference>
<evidence type="ECO:0000256" key="4">
    <source>
        <dbReference type="ARBA" id="ARBA00022438"/>
    </source>
</evidence>
<comment type="catalytic activity">
    <reaction evidence="1 8 10">
        <text>Release of N-terminal proline from a peptide.</text>
        <dbReference type="EC" id="3.4.11.5"/>
    </reaction>
</comment>
<evidence type="ECO:0000256" key="3">
    <source>
        <dbReference type="ARBA" id="ARBA00010088"/>
    </source>
</evidence>